<feature type="non-terminal residue" evidence="3">
    <location>
        <position position="847"/>
    </location>
</feature>
<dbReference type="Gene3D" id="3.40.50.1820">
    <property type="entry name" value="alpha/beta hydrolase"/>
    <property type="match status" value="1"/>
</dbReference>
<proteinExistence type="predicted"/>
<dbReference type="Pfam" id="PF13424">
    <property type="entry name" value="TPR_12"/>
    <property type="match status" value="2"/>
</dbReference>
<dbReference type="Gene3D" id="1.25.40.10">
    <property type="entry name" value="Tetratricopeptide repeat domain"/>
    <property type="match status" value="2"/>
</dbReference>
<dbReference type="OrthoDB" id="1658288at2759"/>
<keyword evidence="1" id="KW-0802">TPR repeat</keyword>
<evidence type="ECO:0000313" key="4">
    <source>
        <dbReference type="Proteomes" id="UP000800035"/>
    </source>
</evidence>
<evidence type="ECO:0000259" key="2">
    <source>
        <dbReference type="Pfam" id="PF00931"/>
    </source>
</evidence>
<feature type="domain" description="NB-ARC" evidence="2">
    <location>
        <begin position="260"/>
        <end position="434"/>
    </location>
</feature>
<accession>A0A6A5TKC7</accession>
<dbReference type="PANTHER" id="PTHR46082:SF6">
    <property type="entry name" value="AAA+ ATPASE DOMAIN-CONTAINING PROTEIN-RELATED"/>
    <property type="match status" value="1"/>
</dbReference>
<dbReference type="PANTHER" id="PTHR46082">
    <property type="entry name" value="ATP/GTP-BINDING PROTEIN-RELATED"/>
    <property type="match status" value="1"/>
</dbReference>
<feature type="repeat" description="TPR" evidence="1">
    <location>
        <begin position="750"/>
        <end position="783"/>
    </location>
</feature>
<dbReference type="SMART" id="SM00028">
    <property type="entry name" value="TPR"/>
    <property type="match status" value="3"/>
</dbReference>
<dbReference type="InterPro" id="IPR011990">
    <property type="entry name" value="TPR-like_helical_dom_sf"/>
</dbReference>
<evidence type="ECO:0000313" key="3">
    <source>
        <dbReference type="EMBL" id="KAF1952142.1"/>
    </source>
</evidence>
<dbReference type="GO" id="GO:0043531">
    <property type="term" value="F:ADP binding"/>
    <property type="evidence" value="ECO:0007669"/>
    <property type="project" value="InterPro"/>
</dbReference>
<dbReference type="SUPFAM" id="SSF53474">
    <property type="entry name" value="alpha/beta-Hydrolases"/>
    <property type="match status" value="1"/>
</dbReference>
<dbReference type="PRINTS" id="PR00364">
    <property type="entry name" value="DISEASERSIST"/>
</dbReference>
<dbReference type="EMBL" id="ML977012">
    <property type="protein sequence ID" value="KAF1952142.1"/>
    <property type="molecule type" value="Genomic_DNA"/>
</dbReference>
<evidence type="ECO:0000256" key="1">
    <source>
        <dbReference type="PROSITE-ProRule" id="PRU00339"/>
    </source>
</evidence>
<dbReference type="PROSITE" id="PS50005">
    <property type="entry name" value="TPR"/>
    <property type="match status" value="3"/>
</dbReference>
<dbReference type="PROSITE" id="PS50293">
    <property type="entry name" value="TPR_REGION"/>
    <property type="match status" value="2"/>
</dbReference>
<keyword evidence="4" id="KW-1185">Reference proteome</keyword>
<dbReference type="Proteomes" id="UP000800035">
    <property type="component" value="Unassembled WGS sequence"/>
</dbReference>
<dbReference type="Gene3D" id="3.40.50.300">
    <property type="entry name" value="P-loop containing nucleotide triphosphate hydrolases"/>
    <property type="match status" value="1"/>
</dbReference>
<feature type="repeat" description="TPR" evidence="1">
    <location>
        <begin position="682"/>
        <end position="715"/>
    </location>
</feature>
<dbReference type="SUPFAM" id="SSF48452">
    <property type="entry name" value="TPR-like"/>
    <property type="match status" value="1"/>
</dbReference>
<organism evidence="3 4">
    <name type="scientific">Byssothecium circinans</name>
    <dbReference type="NCBI Taxonomy" id="147558"/>
    <lineage>
        <taxon>Eukaryota</taxon>
        <taxon>Fungi</taxon>
        <taxon>Dikarya</taxon>
        <taxon>Ascomycota</taxon>
        <taxon>Pezizomycotina</taxon>
        <taxon>Dothideomycetes</taxon>
        <taxon>Pleosporomycetidae</taxon>
        <taxon>Pleosporales</taxon>
        <taxon>Massarineae</taxon>
        <taxon>Massarinaceae</taxon>
        <taxon>Byssothecium</taxon>
    </lineage>
</organism>
<dbReference type="InterPro" id="IPR053137">
    <property type="entry name" value="NLR-like"/>
</dbReference>
<dbReference type="AlphaFoldDB" id="A0A6A5TKC7"/>
<reference evidence="3" key="1">
    <citation type="journal article" date="2020" name="Stud. Mycol.">
        <title>101 Dothideomycetes genomes: a test case for predicting lifestyles and emergence of pathogens.</title>
        <authorList>
            <person name="Haridas S."/>
            <person name="Albert R."/>
            <person name="Binder M."/>
            <person name="Bloem J."/>
            <person name="Labutti K."/>
            <person name="Salamov A."/>
            <person name="Andreopoulos B."/>
            <person name="Baker S."/>
            <person name="Barry K."/>
            <person name="Bills G."/>
            <person name="Bluhm B."/>
            <person name="Cannon C."/>
            <person name="Castanera R."/>
            <person name="Culley D."/>
            <person name="Daum C."/>
            <person name="Ezra D."/>
            <person name="Gonzalez J."/>
            <person name="Henrissat B."/>
            <person name="Kuo A."/>
            <person name="Liang C."/>
            <person name="Lipzen A."/>
            <person name="Lutzoni F."/>
            <person name="Magnuson J."/>
            <person name="Mondo S."/>
            <person name="Nolan M."/>
            <person name="Ohm R."/>
            <person name="Pangilinan J."/>
            <person name="Park H.-J."/>
            <person name="Ramirez L."/>
            <person name="Alfaro M."/>
            <person name="Sun H."/>
            <person name="Tritt A."/>
            <person name="Yoshinaga Y."/>
            <person name="Zwiers L.-H."/>
            <person name="Turgeon B."/>
            <person name="Goodwin S."/>
            <person name="Spatafora J."/>
            <person name="Crous P."/>
            <person name="Grigoriev I."/>
        </authorList>
    </citation>
    <scope>NUCLEOTIDE SEQUENCE</scope>
    <source>
        <strain evidence="3">CBS 675.92</strain>
    </source>
</reference>
<gene>
    <name evidence="3" type="ORF">CC80DRAFT_495479</name>
</gene>
<dbReference type="InterPro" id="IPR027417">
    <property type="entry name" value="P-loop_NTPase"/>
</dbReference>
<feature type="repeat" description="TPR" evidence="1">
    <location>
        <begin position="640"/>
        <end position="673"/>
    </location>
</feature>
<dbReference type="InterPro" id="IPR002182">
    <property type="entry name" value="NB-ARC"/>
</dbReference>
<name>A0A6A5TKC7_9PLEO</name>
<dbReference type="Pfam" id="PF00931">
    <property type="entry name" value="NB-ARC"/>
    <property type="match status" value="1"/>
</dbReference>
<dbReference type="InterPro" id="IPR019734">
    <property type="entry name" value="TPR_rpt"/>
</dbReference>
<dbReference type="InterPro" id="IPR029058">
    <property type="entry name" value="AB_hydrolase_fold"/>
</dbReference>
<sequence length="847" mass="96353">MRYGYQSQWFGKEAMQQSASTVADRLLRALKRKRKDISCRPMLFVAHCFGGLVVLKALLEAEQYPSEWPRVFPSTTGLVFFGTPFRGAGGMEQMEMLEAARREYDNDQVQPTALEVLQPGNAYLKEVVDGFLKKMRGQTNKTQIACFYELKASDVGRIVGGQSRTRFVVSESSGCLDLSAETSKYSLSRTHFNMNKFGKVTEEDFETVAEVIEAMVNESPKLVWARSQYHGKHKIDFRLQGMPIVGKFVQRDAEMQELERRLISNITTTSQRKVVVLHGLGGIGKTQLAVQFARKHHHTFSSVFWLDGESEASLKQSFASMAQRLPQDELTVDGVEMLKHSAIDVNVAVRECFRWLSLTRNQHWLLIYDNVDRDYHDKDDVQAYNVKTYFPSADYGSILVTSRLASLQRLGSGLKVGTVEMEQARDILESNAGRMVEDADIVLERLSGLPLALTQAGSYMQETNMSASTYAKHYDKTWEGLMQKQGRFPLEEYGDRNMLTTWTISYEQVKKQSEEAAWLLKLWGYLDHGELWYELVATATELLEDIKYTPAWLRSIAEDELAYADAVGLLSRYSLVDGREDSNTHSMHSVLHRWCGRLAEGKEQQHALGWIAVGIVASNVPDESEPEFWRKWRRLLGHATGVINNLGNLYADLGRLDEAEKMYQRALQGYKKAWGPEHTSTLNTVNNLGSLYKKLGRLDEAKKMYQRALQGKEKAWGLEHTSTLNTAEKMYQRALQGKEKAWGLEHTSTLNTVNNLGLLYADLGRLDEAEKMYKRALQGYEKVIKLENLSTYLPALENVWSFASLYDRQHQVEDARAWYSKALSGYENVVGTDHPKCQALRSRLSVL</sequence>
<dbReference type="Pfam" id="PF13374">
    <property type="entry name" value="TPR_10"/>
    <property type="match status" value="1"/>
</dbReference>
<dbReference type="SUPFAM" id="SSF52540">
    <property type="entry name" value="P-loop containing nucleoside triphosphate hydrolases"/>
    <property type="match status" value="1"/>
</dbReference>
<protein>
    <recommendedName>
        <fullName evidence="2">NB-ARC domain-containing protein</fullName>
    </recommendedName>
</protein>